<reference evidence="2" key="1">
    <citation type="submission" date="2016-09" db="EMBL/GenBank/DDBJ databases">
        <title>Draft genome of thermotolerant cyanobacterium Desertifilum sp. strain IPPAS B-1220.</title>
        <authorList>
            <person name="Sinetova M.A."/>
            <person name="Bolakhan K."/>
            <person name="Zayadan B.K."/>
            <person name="Mironov K.S."/>
            <person name="Ustinova V."/>
            <person name="Kupriyanova E.V."/>
            <person name="Sidorov R.A."/>
            <person name="Skrypnik A.N."/>
            <person name="Gogoleva N.E."/>
            <person name="Gogolev Y.V."/>
            <person name="Los D.A."/>
        </authorList>
    </citation>
    <scope>NUCLEOTIDE SEQUENCE [LARGE SCALE GENOMIC DNA]</scope>
    <source>
        <strain evidence="2">IPPAS B-1220</strain>
    </source>
</reference>
<proteinExistence type="predicted"/>
<feature type="compositionally biased region" description="Basic and acidic residues" evidence="1">
    <location>
        <begin position="391"/>
        <end position="413"/>
    </location>
</feature>
<accession>A0A1E5QK17</accession>
<dbReference type="STRING" id="1781255.BH720_11865"/>
<protein>
    <submittedName>
        <fullName evidence="2">Uncharacterized protein</fullName>
    </submittedName>
</protein>
<gene>
    <name evidence="2" type="ORF">BH720_11865</name>
</gene>
<name>A0A1E5QK17_9CYAN</name>
<comment type="caution">
    <text evidence="2">The sequence shown here is derived from an EMBL/GenBank/DDBJ whole genome shotgun (WGS) entry which is preliminary data.</text>
</comment>
<evidence type="ECO:0000313" key="2">
    <source>
        <dbReference type="EMBL" id="OEJ75025.1"/>
    </source>
</evidence>
<evidence type="ECO:0000256" key="1">
    <source>
        <dbReference type="SAM" id="MobiDB-lite"/>
    </source>
</evidence>
<organism evidence="2">
    <name type="scientific">Desertifilum tharense IPPAS B-1220</name>
    <dbReference type="NCBI Taxonomy" id="1781255"/>
    <lineage>
        <taxon>Bacteria</taxon>
        <taxon>Bacillati</taxon>
        <taxon>Cyanobacteriota</taxon>
        <taxon>Cyanophyceae</taxon>
        <taxon>Desertifilales</taxon>
        <taxon>Desertifilaceae</taxon>
        <taxon>Desertifilum</taxon>
    </lineage>
</organism>
<sequence>MPISPDDLGFNQKANRLNLTAEQARKAAAKFACLVNRIPQVGHCWPSDQRLLWDEYQTILKDGVVASIETNPEDKKTYDRITNALYPKQEIADLLGKRTAIVDSERLAEYKAYQTKYQQADTRYQSLKRAAQSSEEPTAVQQWRLHGDLYRTEVNNALNDWITYGNKNEIETALAMLDQIEKRNPKLAWLQWQEKLELSKLVTEDNQSFYLTLFSPALFYESADDTRWQRLTWKPAENASRVGSKETQLSISNLTVELIAVQILRPWMNSSLFERQFWQWPDQRDALSDGSDVPQGTLPAYATTMVVARNLTIELESNSEQNAALVEDIKLGNKSDKSISWGPFSLTNATVSGSNLIQCYGMQIVAMGCQKVPKSPNPDLTLQWPEISPQDPDKPPKDPDQPPKDPDQPPKEISVKWLGGEYQFNPKTKISQVKVLVQPAQELLPGSTNIDIRVGNVEFKIHSPIELRINHGEWWVLENTQPDRPNAGDSSTYGPFDVDRLTVEDLSNISIELQPETIVPLWTAQVKSLRLEVNVEGHGWIAYKQWQPGWLETTQDINYCQLQ</sequence>
<dbReference type="EMBL" id="MJGC01000057">
    <property type="protein sequence ID" value="OEJ75025.1"/>
    <property type="molecule type" value="Genomic_DNA"/>
</dbReference>
<dbReference type="AlphaFoldDB" id="A0A1E5QK17"/>
<feature type="region of interest" description="Disordered" evidence="1">
    <location>
        <begin position="376"/>
        <end position="413"/>
    </location>
</feature>